<keyword evidence="1" id="KW-0812">Transmembrane</keyword>
<evidence type="ECO:0000313" key="3">
    <source>
        <dbReference type="Proteomes" id="UP000799536"/>
    </source>
</evidence>
<accession>A0A9P4JP57</accession>
<keyword evidence="3" id="KW-1185">Reference proteome</keyword>
<feature type="transmembrane region" description="Helical" evidence="1">
    <location>
        <begin position="144"/>
        <end position="167"/>
    </location>
</feature>
<keyword evidence="1" id="KW-0472">Membrane</keyword>
<sequence length="175" mass="19747">METLVRLLFPVPSIFFMDSGLALSVPKKSLSIVRQHLPQAVGSTMNCFFSISRKAPVLSSRPRSKVISGSKQQHSERVKPGDLASLSTVISTYRNSINVTPFATHKCSLERRVLTQAVGLLRFKFLPVECLYSIFNPLFDLSDWEVFLCMLICLPPHFLILPIVIFLRKCSKFQS</sequence>
<evidence type="ECO:0000313" key="2">
    <source>
        <dbReference type="EMBL" id="KAF2202847.1"/>
    </source>
</evidence>
<proteinExistence type="predicted"/>
<dbReference type="AlphaFoldDB" id="A0A9P4JP57"/>
<name>A0A9P4JP57_9PLEO</name>
<dbReference type="Proteomes" id="UP000799536">
    <property type="component" value="Unassembled WGS sequence"/>
</dbReference>
<reference evidence="2" key="1">
    <citation type="journal article" date="2020" name="Stud. Mycol.">
        <title>101 Dothideomycetes genomes: a test case for predicting lifestyles and emergence of pathogens.</title>
        <authorList>
            <person name="Haridas S."/>
            <person name="Albert R."/>
            <person name="Binder M."/>
            <person name="Bloem J."/>
            <person name="Labutti K."/>
            <person name="Salamov A."/>
            <person name="Andreopoulos B."/>
            <person name="Baker S."/>
            <person name="Barry K."/>
            <person name="Bills G."/>
            <person name="Bluhm B."/>
            <person name="Cannon C."/>
            <person name="Castanera R."/>
            <person name="Culley D."/>
            <person name="Daum C."/>
            <person name="Ezra D."/>
            <person name="Gonzalez J."/>
            <person name="Henrissat B."/>
            <person name="Kuo A."/>
            <person name="Liang C."/>
            <person name="Lipzen A."/>
            <person name="Lutzoni F."/>
            <person name="Magnuson J."/>
            <person name="Mondo S."/>
            <person name="Nolan M."/>
            <person name="Ohm R."/>
            <person name="Pangilinan J."/>
            <person name="Park H.-J."/>
            <person name="Ramirez L."/>
            <person name="Alfaro M."/>
            <person name="Sun H."/>
            <person name="Tritt A."/>
            <person name="Yoshinaga Y."/>
            <person name="Zwiers L.-H."/>
            <person name="Turgeon B."/>
            <person name="Goodwin S."/>
            <person name="Spatafora J."/>
            <person name="Crous P."/>
            <person name="Grigoriev I."/>
        </authorList>
    </citation>
    <scope>NUCLEOTIDE SEQUENCE</scope>
    <source>
        <strain evidence="2">ATCC 74209</strain>
    </source>
</reference>
<evidence type="ECO:0000256" key="1">
    <source>
        <dbReference type="SAM" id="Phobius"/>
    </source>
</evidence>
<organism evidence="2 3">
    <name type="scientific">Delitschia confertaspora ATCC 74209</name>
    <dbReference type="NCBI Taxonomy" id="1513339"/>
    <lineage>
        <taxon>Eukaryota</taxon>
        <taxon>Fungi</taxon>
        <taxon>Dikarya</taxon>
        <taxon>Ascomycota</taxon>
        <taxon>Pezizomycotina</taxon>
        <taxon>Dothideomycetes</taxon>
        <taxon>Pleosporomycetidae</taxon>
        <taxon>Pleosporales</taxon>
        <taxon>Delitschiaceae</taxon>
        <taxon>Delitschia</taxon>
    </lineage>
</organism>
<protein>
    <submittedName>
        <fullName evidence="2">Uncharacterized protein</fullName>
    </submittedName>
</protein>
<dbReference type="EMBL" id="ML993922">
    <property type="protein sequence ID" value="KAF2202847.1"/>
    <property type="molecule type" value="Genomic_DNA"/>
</dbReference>
<keyword evidence="1" id="KW-1133">Transmembrane helix</keyword>
<gene>
    <name evidence="2" type="ORF">GQ43DRAFT_297277</name>
</gene>
<comment type="caution">
    <text evidence="2">The sequence shown here is derived from an EMBL/GenBank/DDBJ whole genome shotgun (WGS) entry which is preliminary data.</text>
</comment>